<evidence type="ECO:0000313" key="3">
    <source>
        <dbReference type="Proteomes" id="UP000198705"/>
    </source>
</evidence>
<dbReference type="GO" id="GO:0003677">
    <property type="term" value="F:DNA binding"/>
    <property type="evidence" value="ECO:0007669"/>
    <property type="project" value="InterPro"/>
</dbReference>
<keyword evidence="2" id="KW-0347">Helicase</keyword>
<protein>
    <submittedName>
        <fullName evidence="2">Superfamily II DNA or RNA helicase</fullName>
    </submittedName>
</protein>
<keyword evidence="3" id="KW-1185">Reference proteome</keyword>
<dbReference type="GO" id="GO:0005524">
    <property type="term" value="F:ATP binding"/>
    <property type="evidence" value="ECO:0007669"/>
    <property type="project" value="InterPro"/>
</dbReference>
<dbReference type="RefSeq" id="WP_092210167.1">
    <property type="nucleotide sequence ID" value="NZ_FOVN01000014.1"/>
</dbReference>
<feature type="domain" description="Helicase ATP-binding" evidence="1">
    <location>
        <begin position="2"/>
        <end position="228"/>
    </location>
</feature>
<dbReference type="PANTHER" id="PTHR47396:SF1">
    <property type="entry name" value="ATP-DEPENDENT HELICASE IRC3-RELATED"/>
    <property type="match status" value="1"/>
</dbReference>
<dbReference type="GO" id="GO:0004386">
    <property type="term" value="F:helicase activity"/>
    <property type="evidence" value="ECO:0007669"/>
    <property type="project" value="UniProtKB-KW"/>
</dbReference>
<gene>
    <name evidence="2" type="ORF">SAMN04487989_1144</name>
</gene>
<evidence type="ECO:0000313" key="2">
    <source>
        <dbReference type="EMBL" id="SFO02358.1"/>
    </source>
</evidence>
<dbReference type="PANTHER" id="PTHR47396">
    <property type="entry name" value="TYPE I RESTRICTION ENZYME ECOKI R PROTEIN"/>
    <property type="match status" value="1"/>
</dbReference>
<reference evidence="3" key="1">
    <citation type="submission" date="2016-10" db="EMBL/GenBank/DDBJ databases">
        <authorList>
            <person name="Varghese N."/>
            <person name="Submissions S."/>
        </authorList>
    </citation>
    <scope>NUCLEOTIDE SEQUENCE [LARGE SCALE GENOMIC DNA]</scope>
    <source>
        <strain evidence="3">DSM 23925</strain>
    </source>
</reference>
<dbReference type="InterPro" id="IPR006935">
    <property type="entry name" value="Helicase/UvrB_N"/>
</dbReference>
<dbReference type="STRING" id="649333.SAMN04487989_1144"/>
<name>A0A1I5DT19_9FLAO</name>
<dbReference type="SUPFAM" id="SSF52540">
    <property type="entry name" value="P-loop containing nucleoside triphosphate hydrolases"/>
    <property type="match status" value="2"/>
</dbReference>
<dbReference type="EMBL" id="FOVN01000014">
    <property type="protein sequence ID" value="SFO02358.1"/>
    <property type="molecule type" value="Genomic_DNA"/>
</dbReference>
<dbReference type="Pfam" id="PF04851">
    <property type="entry name" value="ResIII"/>
    <property type="match status" value="1"/>
</dbReference>
<evidence type="ECO:0000259" key="1">
    <source>
        <dbReference type="SMART" id="SM00487"/>
    </source>
</evidence>
<dbReference type="OrthoDB" id="9804145at2"/>
<keyword evidence="2" id="KW-0547">Nucleotide-binding</keyword>
<dbReference type="AlphaFoldDB" id="A0A1I5DT19"/>
<dbReference type="InterPro" id="IPR050742">
    <property type="entry name" value="Helicase_Restrict-Modif_Enz"/>
</dbReference>
<proteinExistence type="predicted"/>
<dbReference type="SMART" id="SM00487">
    <property type="entry name" value="DEXDc"/>
    <property type="match status" value="1"/>
</dbReference>
<dbReference type="GO" id="GO:0005829">
    <property type="term" value="C:cytosol"/>
    <property type="evidence" value="ECO:0007669"/>
    <property type="project" value="TreeGrafter"/>
</dbReference>
<organism evidence="2 3">
    <name type="scientific">Bizionia echini</name>
    <dbReference type="NCBI Taxonomy" id="649333"/>
    <lineage>
        <taxon>Bacteria</taxon>
        <taxon>Pseudomonadati</taxon>
        <taxon>Bacteroidota</taxon>
        <taxon>Flavobacteriia</taxon>
        <taxon>Flavobacteriales</taxon>
        <taxon>Flavobacteriaceae</taxon>
        <taxon>Bizionia</taxon>
    </lineage>
</organism>
<dbReference type="InterPro" id="IPR027417">
    <property type="entry name" value="P-loop_NTPase"/>
</dbReference>
<dbReference type="CDD" id="cd18785">
    <property type="entry name" value="SF2_C"/>
    <property type="match status" value="1"/>
</dbReference>
<accession>A0A1I5DT19</accession>
<dbReference type="Gene3D" id="3.40.50.300">
    <property type="entry name" value="P-loop containing nucleotide triphosphate hydrolases"/>
    <property type="match status" value="2"/>
</dbReference>
<dbReference type="GO" id="GO:0016787">
    <property type="term" value="F:hydrolase activity"/>
    <property type="evidence" value="ECO:0007669"/>
    <property type="project" value="InterPro"/>
</dbReference>
<sequence>MSRFSPLDFQKKAIDKLVSTFTNLWGNAEPQRLLAFKSPTGSGKTFMVANFVHSLNGMPNWDYDKAFIWITFSEDLAMQSKDKFQEYFDTNLENGLLTINDFKQGKLHKNDILFINWQKLVASKKENRLLRRPDEEEFLKEQGYYFEDLIENTHKEGREFVLIIDESHKNRDTDLAQEVIDIINPKVILNVSATPKNIPGIDEIEDGTAGYVGVKREEVVEEGLIKEKIAVQTEEDLAKYPNKDLDELLLDLAIERQTELKEEYKSIGKDINPLVLIQLPNDDSRLKDAGQKTKEEIVLDYLQKKKIDIERKVALWFDGKQKNMDFITHNESDVDFMLFKQAAGTGWDCPRAHILVMFREINSASFYVQTIGRILRMAEPNQKDDYKNNPNLRTGYLYTNYKRIDVEIPDQGTKNKPFIYTSKRKEGIENIEGLYSDFVSRVDYGDLGHAVKFQMSFLKSFNSYFDFEEKDHPITQREKIEAKGIEINPTLTNKLIVDAEFTDYDKIDLDFAKKGHEEDYEISRNDVEKLFNWYCFQLLSEQTETEAKVSNVSRSWSPLKSAFRVWFKSIFDQDSNLYYRILINDLNKEQSSIFRQALTKTLKDYYPVKKQYLEKRKKDIEKREAPLFEIKEEYTFTEDYAELTTAEGTSELSAIQPFYLKKEYKGRDNELRFLKYLEQKRDKLDWWFKNGDSGKEYYCLKYYNTAKKEEALFYPDWILKFKDGRIGIFDTKSGNTAQNPEGRAEGLVNKLKELNAEGGNYVGGLVVLENNQWYYFNNEKYLLEPTVSGVEEAQAEYEVKFDYDYTPGKLTKNWKPFNELFN</sequence>
<dbReference type="Proteomes" id="UP000198705">
    <property type="component" value="Unassembled WGS sequence"/>
</dbReference>
<keyword evidence="2" id="KW-0378">Hydrolase</keyword>
<keyword evidence="2" id="KW-0067">ATP-binding</keyword>
<dbReference type="InterPro" id="IPR014001">
    <property type="entry name" value="Helicase_ATP-bd"/>
</dbReference>